<dbReference type="Pfam" id="PF18738">
    <property type="entry name" value="HEPN_DZIP3"/>
    <property type="match status" value="1"/>
</dbReference>
<accession>A0A8S3UHA8</accession>
<comment type="caution">
    <text evidence="2">The sequence shown here is derived from an EMBL/GenBank/DDBJ whole genome shotgun (WGS) entry which is preliminary data.</text>
</comment>
<gene>
    <name evidence="2" type="ORF">MEDL_54011</name>
</gene>
<evidence type="ECO:0000313" key="3">
    <source>
        <dbReference type="Proteomes" id="UP000683360"/>
    </source>
</evidence>
<reference evidence="2" key="1">
    <citation type="submission" date="2021-03" db="EMBL/GenBank/DDBJ databases">
        <authorList>
            <person name="Bekaert M."/>
        </authorList>
    </citation>
    <scope>NUCLEOTIDE SEQUENCE</scope>
</reference>
<organism evidence="2 3">
    <name type="scientific">Mytilus edulis</name>
    <name type="common">Blue mussel</name>
    <dbReference type="NCBI Taxonomy" id="6550"/>
    <lineage>
        <taxon>Eukaryota</taxon>
        <taxon>Metazoa</taxon>
        <taxon>Spiralia</taxon>
        <taxon>Lophotrochozoa</taxon>
        <taxon>Mollusca</taxon>
        <taxon>Bivalvia</taxon>
        <taxon>Autobranchia</taxon>
        <taxon>Pteriomorphia</taxon>
        <taxon>Mytilida</taxon>
        <taxon>Mytiloidea</taxon>
        <taxon>Mytilidae</taxon>
        <taxon>Mytilinae</taxon>
        <taxon>Mytilus</taxon>
    </lineage>
</organism>
<name>A0A8S3UHA8_MYTED</name>
<keyword evidence="3" id="KW-1185">Reference proteome</keyword>
<evidence type="ECO:0000313" key="2">
    <source>
        <dbReference type="EMBL" id="CAG2241811.1"/>
    </source>
</evidence>
<dbReference type="InterPro" id="IPR041249">
    <property type="entry name" value="HEPN_DZIP3"/>
</dbReference>
<dbReference type="Proteomes" id="UP000683360">
    <property type="component" value="Unassembled WGS sequence"/>
</dbReference>
<dbReference type="EMBL" id="CAJPWZ010002597">
    <property type="protein sequence ID" value="CAG2241811.1"/>
    <property type="molecule type" value="Genomic_DNA"/>
</dbReference>
<sequence>MINNVRKNGYVNFDIPLIYKLVRNLNLVPPPTKGWDFLAPPAANEILPGDDIERIRRTRNAVLHNGNEQVSDSILTDYFTNFKEIAVRMEAFLGKPTGEFVQKFLFLEKYCMDEETEKTYLERLTILREHDINSSKAVANIQKDLNTLIYKGENVNII</sequence>
<evidence type="ECO:0000259" key="1">
    <source>
        <dbReference type="Pfam" id="PF18738"/>
    </source>
</evidence>
<protein>
    <recommendedName>
        <fullName evidence="1">DZIP3-like HEPN domain-containing protein</fullName>
    </recommendedName>
</protein>
<proteinExistence type="predicted"/>
<dbReference type="OrthoDB" id="6147764at2759"/>
<dbReference type="AlphaFoldDB" id="A0A8S3UHA8"/>
<feature type="domain" description="DZIP3-like HEPN" evidence="1">
    <location>
        <begin position="12"/>
        <end position="120"/>
    </location>
</feature>